<evidence type="ECO:0000313" key="3">
    <source>
        <dbReference type="EMBL" id="MDQ6411595.1"/>
    </source>
</evidence>
<evidence type="ECO:0000313" key="4">
    <source>
        <dbReference type="Proteomes" id="UP001209412"/>
    </source>
</evidence>
<dbReference type="Proteomes" id="UP001209412">
    <property type="component" value="Unassembled WGS sequence"/>
</dbReference>
<keyword evidence="1" id="KW-1133">Transmembrane helix</keyword>
<reference evidence="3" key="1">
    <citation type="submission" date="2022-06" db="EMBL/GenBank/DDBJ databases">
        <title>PHB producers.</title>
        <authorList>
            <person name="Besaury L."/>
        </authorList>
    </citation>
    <scope>NUCLEOTIDE SEQUENCE</scope>
    <source>
        <strain evidence="3 4">SEWS6</strain>
    </source>
</reference>
<evidence type="ECO:0000313" key="2">
    <source>
        <dbReference type="EMBL" id="MCX4149777.1"/>
    </source>
</evidence>
<dbReference type="InterPro" id="IPR009323">
    <property type="entry name" value="DUF979"/>
</dbReference>
<protein>
    <submittedName>
        <fullName evidence="3">DUF979 domain-containing protein</fullName>
    </submittedName>
    <submittedName>
        <fullName evidence="2">DUF979 family protein</fullName>
    </submittedName>
</protein>
<proteinExistence type="predicted"/>
<dbReference type="AlphaFoldDB" id="A0AAP5BJB6"/>
<dbReference type="EMBL" id="JAPKHW010000033">
    <property type="protein sequence ID" value="MCX4149777.1"/>
    <property type="molecule type" value="Genomic_DNA"/>
</dbReference>
<keyword evidence="1" id="KW-0472">Membrane</keyword>
<comment type="caution">
    <text evidence="3">The sequence shown here is derived from an EMBL/GenBank/DDBJ whole genome shotgun (WGS) entry which is preliminary data.</text>
</comment>
<dbReference type="Pfam" id="PF06166">
    <property type="entry name" value="DUF979"/>
    <property type="match status" value="1"/>
</dbReference>
<feature type="transmembrane region" description="Helical" evidence="1">
    <location>
        <begin position="31"/>
        <end position="48"/>
    </location>
</feature>
<dbReference type="EMBL" id="JAMXWF010000033">
    <property type="protein sequence ID" value="MDQ6411595.1"/>
    <property type="molecule type" value="Genomic_DNA"/>
</dbReference>
<name>A0AAP5BJB6_9BURK</name>
<keyword evidence="1" id="KW-0812">Transmembrane</keyword>
<gene>
    <name evidence="3" type="ORF">NIE36_31045</name>
    <name evidence="2" type="ORF">OSB80_31110</name>
</gene>
<evidence type="ECO:0000256" key="1">
    <source>
        <dbReference type="SAM" id="Phobius"/>
    </source>
</evidence>
<accession>A0AAP5BJB6</accession>
<organism evidence="3 5">
    <name type="scientific">Paraburkholderia madseniana</name>
    <dbReference type="NCBI Taxonomy" id="2599607"/>
    <lineage>
        <taxon>Bacteria</taxon>
        <taxon>Pseudomonadati</taxon>
        <taxon>Pseudomonadota</taxon>
        <taxon>Betaproteobacteria</taxon>
        <taxon>Burkholderiales</taxon>
        <taxon>Burkholderiaceae</taxon>
        <taxon>Paraburkholderia</taxon>
    </lineage>
</organism>
<keyword evidence="4" id="KW-1185">Reference proteome</keyword>
<dbReference type="Proteomes" id="UP001242288">
    <property type="component" value="Unassembled WGS sequence"/>
</dbReference>
<evidence type="ECO:0000313" key="5">
    <source>
        <dbReference type="Proteomes" id="UP001242288"/>
    </source>
</evidence>
<sequence>MAPTAPNFNIVPAVLLELKGQNGLIKARRPAALLFSVVNIILSYLSVFRF</sequence>